<accession>A0A9P4XI21</accession>
<reference evidence="1 2" key="1">
    <citation type="submission" date="2018-06" db="EMBL/GenBank/DDBJ databases">
        <title>Genome analysis of cellulolytic fungus Trichoderma lentiforme CFAM-422.</title>
        <authorList>
            <person name="Steindorff A.S."/>
            <person name="Formighieri E.F."/>
            <person name="Midorikawa G.E.O."/>
            <person name="Tamietti M.S."/>
            <person name="Ramos E.Z."/>
            <person name="Silva A.S."/>
            <person name="Bon E.P.S."/>
            <person name="Mendes T.D."/>
            <person name="Damaso M.C.T."/>
            <person name="Favaro L.C.L."/>
        </authorList>
    </citation>
    <scope>NUCLEOTIDE SEQUENCE [LARGE SCALE GENOMIC DNA]</scope>
    <source>
        <strain evidence="1 2">CFAM-422</strain>
    </source>
</reference>
<dbReference type="EMBL" id="QLNT01000005">
    <property type="protein sequence ID" value="KAF3074376.1"/>
    <property type="molecule type" value="Genomic_DNA"/>
</dbReference>
<protein>
    <submittedName>
        <fullName evidence="1">Uncharacterized protein</fullName>
    </submittedName>
</protein>
<comment type="caution">
    <text evidence="1">The sequence shown here is derived from an EMBL/GenBank/DDBJ whole genome shotgun (WGS) entry which is preliminary data.</text>
</comment>
<proteinExistence type="predicted"/>
<gene>
    <name evidence="1" type="ORF">CFAM422_003319</name>
</gene>
<evidence type="ECO:0000313" key="2">
    <source>
        <dbReference type="Proteomes" id="UP000801864"/>
    </source>
</evidence>
<name>A0A9P4XI21_9HYPO</name>
<evidence type="ECO:0000313" key="1">
    <source>
        <dbReference type="EMBL" id="KAF3074376.1"/>
    </source>
</evidence>
<dbReference type="Proteomes" id="UP000801864">
    <property type="component" value="Unassembled WGS sequence"/>
</dbReference>
<sequence>MPTQMLSSAGFSILTARGFGWVGPHILIELGASGIWPNQRLPKVQPTTSLEEENLSVVLFLATRKQGGEFSVRAVAVRSG</sequence>
<keyword evidence="2" id="KW-1185">Reference proteome</keyword>
<organism evidence="1 2">
    <name type="scientific">Trichoderma lentiforme</name>
    <dbReference type="NCBI Taxonomy" id="1567552"/>
    <lineage>
        <taxon>Eukaryota</taxon>
        <taxon>Fungi</taxon>
        <taxon>Dikarya</taxon>
        <taxon>Ascomycota</taxon>
        <taxon>Pezizomycotina</taxon>
        <taxon>Sordariomycetes</taxon>
        <taxon>Hypocreomycetidae</taxon>
        <taxon>Hypocreales</taxon>
        <taxon>Hypocreaceae</taxon>
        <taxon>Trichoderma</taxon>
    </lineage>
</organism>
<dbReference type="AlphaFoldDB" id="A0A9P4XI21"/>